<reference evidence="9" key="1">
    <citation type="journal article" date="2016" name="Genome Announc.">
        <title>Draft genome sequences of fungus Aspergillus calidoustus.</title>
        <authorList>
            <person name="Horn F."/>
            <person name="Linde J."/>
            <person name="Mattern D.J."/>
            <person name="Walther G."/>
            <person name="Guthke R."/>
            <person name="Scherlach K."/>
            <person name="Martin K."/>
            <person name="Brakhage A.A."/>
            <person name="Petzke L."/>
            <person name="Valiante V."/>
        </authorList>
    </citation>
    <scope>NUCLEOTIDE SEQUENCE [LARGE SCALE GENOMIC DNA]</scope>
    <source>
        <strain evidence="9">SF006504</strain>
    </source>
</reference>
<keyword evidence="6" id="KW-1133">Transmembrane helix</keyword>
<dbReference type="OMA" id="HRINIVW"/>
<evidence type="ECO:0000256" key="2">
    <source>
        <dbReference type="ARBA" id="ARBA00012668"/>
    </source>
</evidence>
<feature type="transmembrane region" description="Helical" evidence="6">
    <location>
        <begin position="88"/>
        <end position="110"/>
    </location>
</feature>
<evidence type="ECO:0000256" key="5">
    <source>
        <dbReference type="ARBA" id="ARBA00048483"/>
    </source>
</evidence>
<gene>
    <name evidence="8" type="ORF">ASPCAL14483</name>
</gene>
<dbReference type="Pfam" id="PF08022">
    <property type="entry name" value="FAD_binding_8"/>
    <property type="match status" value="1"/>
</dbReference>
<dbReference type="STRING" id="454130.A0A0U4ZPX3"/>
<feature type="domain" description="FAD-binding FR-type" evidence="7">
    <location>
        <begin position="103"/>
        <end position="219"/>
    </location>
</feature>
<keyword evidence="6" id="KW-0812">Transmembrane</keyword>
<keyword evidence="6" id="KW-0472">Membrane</keyword>
<evidence type="ECO:0000313" key="8">
    <source>
        <dbReference type="EMBL" id="CEL11381.1"/>
    </source>
</evidence>
<dbReference type="SUPFAM" id="SSF63380">
    <property type="entry name" value="Riboflavin synthase domain-like"/>
    <property type="match status" value="1"/>
</dbReference>
<feature type="transmembrane region" description="Helical" evidence="6">
    <location>
        <begin position="59"/>
        <end position="76"/>
    </location>
</feature>
<dbReference type="PANTHER" id="PTHR32361">
    <property type="entry name" value="FERRIC/CUPRIC REDUCTASE TRANSMEMBRANE COMPONENT"/>
    <property type="match status" value="1"/>
</dbReference>
<dbReference type="AlphaFoldDB" id="A0A0U4ZPX3"/>
<dbReference type="OrthoDB" id="4494341at2759"/>
<sequence>MHGTFGTMVCVQTVMHVATSMRNRDWAPQSPVQFYGLLALSAFAFSMALLVIRRCLYEVFIKLHYMLALVALIAIWRHIRIQRIFAQIYVLIASGIFVGTTILHWVLLVVRNITRERFGSRAQIIRSDDSVQLIIPVNRPFTVYAGMWVYIWMPGVSPFSMFSSHPFMVTWWEDNSQGKATSISLLVQKKHGFTQKLVDHRADELLTWIDGPYGEPIDLSSYKNVLLVASVIGIASQISYIRELLKSHPKHIFVAWELDDNSNLDWVYQWMDRLLLQDQKSYV</sequence>
<dbReference type="PANTHER" id="PTHR32361:SF26">
    <property type="entry name" value="FAD-BINDING 8 DOMAIN-CONTAINING PROTEIN-RELATED"/>
    <property type="match status" value="1"/>
</dbReference>
<keyword evidence="3" id="KW-0813">Transport</keyword>
<dbReference type="Proteomes" id="UP000054771">
    <property type="component" value="Unassembled WGS sequence"/>
</dbReference>
<comment type="subcellular location">
    <subcellularLocation>
        <location evidence="1">Cell membrane</location>
        <topology evidence="1">Multi-pass membrane protein</topology>
    </subcellularLocation>
</comment>
<evidence type="ECO:0000313" key="9">
    <source>
        <dbReference type="Proteomes" id="UP000054771"/>
    </source>
</evidence>
<dbReference type="EMBL" id="CDMC01000025">
    <property type="protein sequence ID" value="CEL11381.1"/>
    <property type="molecule type" value="Genomic_DNA"/>
</dbReference>
<dbReference type="InterPro" id="IPR039261">
    <property type="entry name" value="FNR_nucleotide-bd"/>
</dbReference>
<organism evidence="8 9">
    <name type="scientific">Aspergillus calidoustus</name>
    <dbReference type="NCBI Taxonomy" id="454130"/>
    <lineage>
        <taxon>Eukaryota</taxon>
        <taxon>Fungi</taxon>
        <taxon>Dikarya</taxon>
        <taxon>Ascomycota</taxon>
        <taxon>Pezizomycotina</taxon>
        <taxon>Eurotiomycetes</taxon>
        <taxon>Eurotiomycetidae</taxon>
        <taxon>Eurotiales</taxon>
        <taxon>Aspergillaceae</taxon>
        <taxon>Aspergillus</taxon>
        <taxon>Aspergillus subgen. Nidulantes</taxon>
    </lineage>
</organism>
<evidence type="ECO:0000259" key="7">
    <source>
        <dbReference type="PROSITE" id="PS51384"/>
    </source>
</evidence>
<dbReference type="GO" id="GO:0015677">
    <property type="term" value="P:copper ion import"/>
    <property type="evidence" value="ECO:0007669"/>
    <property type="project" value="TreeGrafter"/>
</dbReference>
<feature type="transmembrane region" description="Helical" evidence="6">
    <location>
        <begin position="32"/>
        <end position="52"/>
    </location>
</feature>
<evidence type="ECO:0000256" key="6">
    <source>
        <dbReference type="SAM" id="Phobius"/>
    </source>
</evidence>
<comment type="catalytic activity">
    <reaction evidence="5">
        <text>2 a Fe(II)-siderophore + NADP(+) + H(+) = 2 a Fe(III)-siderophore + NADPH</text>
        <dbReference type="Rhea" id="RHEA:28795"/>
        <dbReference type="Rhea" id="RHEA-COMP:11342"/>
        <dbReference type="Rhea" id="RHEA-COMP:11344"/>
        <dbReference type="ChEBI" id="CHEBI:15378"/>
        <dbReference type="ChEBI" id="CHEBI:29033"/>
        <dbReference type="ChEBI" id="CHEBI:29034"/>
        <dbReference type="ChEBI" id="CHEBI:57783"/>
        <dbReference type="ChEBI" id="CHEBI:58349"/>
        <dbReference type="EC" id="1.16.1.9"/>
    </reaction>
</comment>
<evidence type="ECO:0000256" key="3">
    <source>
        <dbReference type="ARBA" id="ARBA00022448"/>
    </source>
</evidence>
<dbReference type="EC" id="1.16.1.9" evidence="2"/>
<dbReference type="InterPro" id="IPR017938">
    <property type="entry name" value="Riboflavin_synthase-like_b-brl"/>
</dbReference>
<name>A0A0U4ZPX3_ASPCI</name>
<dbReference type="Gene3D" id="3.40.50.80">
    <property type="entry name" value="Nucleotide-binding domain of ferredoxin-NADP reductase (FNR) module"/>
    <property type="match status" value="1"/>
</dbReference>
<dbReference type="GO" id="GO:0005886">
    <property type="term" value="C:plasma membrane"/>
    <property type="evidence" value="ECO:0007669"/>
    <property type="project" value="UniProtKB-SubCell"/>
</dbReference>
<dbReference type="GO" id="GO:0006879">
    <property type="term" value="P:intracellular iron ion homeostasis"/>
    <property type="evidence" value="ECO:0007669"/>
    <property type="project" value="TreeGrafter"/>
</dbReference>
<keyword evidence="4" id="KW-1003">Cell membrane</keyword>
<dbReference type="InterPro" id="IPR017927">
    <property type="entry name" value="FAD-bd_FR_type"/>
</dbReference>
<evidence type="ECO:0000256" key="1">
    <source>
        <dbReference type="ARBA" id="ARBA00004651"/>
    </source>
</evidence>
<keyword evidence="9" id="KW-1185">Reference proteome</keyword>
<dbReference type="GO" id="GO:0052851">
    <property type="term" value="F:ferric-chelate reductase (NADPH) activity"/>
    <property type="evidence" value="ECO:0007669"/>
    <property type="project" value="UniProtKB-EC"/>
</dbReference>
<proteinExistence type="predicted"/>
<dbReference type="InterPro" id="IPR051410">
    <property type="entry name" value="Ferric/Cupric_Reductase"/>
</dbReference>
<evidence type="ECO:0000256" key="4">
    <source>
        <dbReference type="ARBA" id="ARBA00022475"/>
    </source>
</evidence>
<accession>A0A0U4ZPX3</accession>
<dbReference type="PROSITE" id="PS51384">
    <property type="entry name" value="FAD_FR"/>
    <property type="match status" value="1"/>
</dbReference>
<dbReference type="InterPro" id="IPR013112">
    <property type="entry name" value="FAD-bd_8"/>
</dbReference>
<protein>
    <recommendedName>
        <fullName evidence="2">ferric-chelate reductase (NADPH)</fullName>
        <ecNumber evidence="2">1.16.1.9</ecNumber>
    </recommendedName>
</protein>
<dbReference type="CDD" id="cd06186">
    <property type="entry name" value="NOX_Duox_like_FAD_NADP"/>
    <property type="match status" value="1"/>
</dbReference>
<feature type="transmembrane region" description="Helical" evidence="6">
    <location>
        <begin position="131"/>
        <end position="153"/>
    </location>
</feature>
<dbReference type="GO" id="GO:0006826">
    <property type="term" value="P:iron ion transport"/>
    <property type="evidence" value="ECO:0007669"/>
    <property type="project" value="TreeGrafter"/>
</dbReference>